<dbReference type="EMBL" id="JBHSPR010000006">
    <property type="protein sequence ID" value="MFC6015722.1"/>
    <property type="molecule type" value="Genomic_DNA"/>
</dbReference>
<comment type="caution">
    <text evidence="1">The sequence shown here is derived from an EMBL/GenBank/DDBJ whole genome shotgun (WGS) entry which is preliminary data.</text>
</comment>
<sequence length="168" mass="18641">MNVIEFTTYPAREEPHALVVGARIDGSDLRSIVAEVVAPLWALELDDEDFDSEIERDRFLLEGHGGLPAEDVAWPSRHFLGEVEYPNYSGYEPGELALLGCGCGIWGCWPLLARIAVDADAVTWTGFRQPLRPEWGMLRLGPFRFDRAAYVERLASPTVLGADPLDPS</sequence>
<dbReference type="RefSeq" id="WP_377418162.1">
    <property type="nucleotide sequence ID" value="NZ_JBHSPR010000006.1"/>
</dbReference>
<accession>A0ABW1K1V9</accession>
<organism evidence="1 2">
    <name type="scientific">Plantactinospora solaniradicis</name>
    <dbReference type="NCBI Taxonomy" id="1723736"/>
    <lineage>
        <taxon>Bacteria</taxon>
        <taxon>Bacillati</taxon>
        <taxon>Actinomycetota</taxon>
        <taxon>Actinomycetes</taxon>
        <taxon>Micromonosporales</taxon>
        <taxon>Micromonosporaceae</taxon>
        <taxon>Plantactinospora</taxon>
    </lineage>
</organism>
<reference evidence="2" key="1">
    <citation type="journal article" date="2019" name="Int. J. Syst. Evol. Microbiol.">
        <title>The Global Catalogue of Microorganisms (GCM) 10K type strain sequencing project: providing services to taxonomists for standard genome sequencing and annotation.</title>
        <authorList>
            <consortium name="The Broad Institute Genomics Platform"/>
            <consortium name="The Broad Institute Genome Sequencing Center for Infectious Disease"/>
            <person name="Wu L."/>
            <person name="Ma J."/>
        </authorList>
    </citation>
    <scope>NUCLEOTIDE SEQUENCE [LARGE SCALE GENOMIC DNA]</scope>
    <source>
        <strain evidence="2">ZS-35-S2</strain>
    </source>
</reference>
<name>A0ABW1K1V9_9ACTN</name>
<keyword evidence="2" id="KW-1185">Reference proteome</keyword>
<gene>
    <name evidence="1" type="ORF">ACFP2T_05905</name>
</gene>
<protein>
    <submittedName>
        <fullName evidence="1">Uncharacterized protein</fullName>
    </submittedName>
</protein>
<proteinExistence type="predicted"/>
<dbReference type="Proteomes" id="UP001596203">
    <property type="component" value="Unassembled WGS sequence"/>
</dbReference>
<evidence type="ECO:0000313" key="2">
    <source>
        <dbReference type="Proteomes" id="UP001596203"/>
    </source>
</evidence>
<evidence type="ECO:0000313" key="1">
    <source>
        <dbReference type="EMBL" id="MFC6015722.1"/>
    </source>
</evidence>